<dbReference type="PRINTS" id="PR00149">
    <property type="entry name" value="FUMRATELYASE"/>
</dbReference>
<dbReference type="GO" id="GO:0016829">
    <property type="term" value="F:lyase activity"/>
    <property type="evidence" value="ECO:0007669"/>
    <property type="project" value="UniProtKB-KW"/>
</dbReference>
<comment type="catalytic activity">
    <reaction evidence="11">
        <text>N(6)-(1,2-dicarboxyethyl)-AMP = fumarate + AMP</text>
        <dbReference type="Rhea" id="RHEA:16853"/>
        <dbReference type="ChEBI" id="CHEBI:29806"/>
        <dbReference type="ChEBI" id="CHEBI:57567"/>
        <dbReference type="ChEBI" id="CHEBI:456215"/>
        <dbReference type="EC" id="4.3.2.2"/>
    </reaction>
    <physiologicalReaction direction="left-to-right" evidence="11">
        <dbReference type="Rhea" id="RHEA:16854"/>
    </physiologicalReaction>
</comment>
<dbReference type="PANTHER" id="PTHR43411">
    <property type="entry name" value="ADENYLOSUCCINATE LYASE"/>
    <property type="match status" value="1"/>
</dbReference>
<keyword evidence="7 13" id="KW-0456">Lyase</keyword>
<evidence type="ECO:0000256" key="12">
    <source>
        <dbReference type="NCBIfam" id="TIGR00928"/>
    </source>
</evidence>
<organism evidence="16 17">
    <name type="scientific">Halomonas colorata</name>
    <dbReference type="NCBI Taxonomy" id="2742615"/>
    <lineage>
        <taxon>Bacteria</taxon>
        <taxon>Pseudomonadati</taxon>
        <taxon>Pseudomonadota</taxon>
        <taxon>Gammaproteobacteria</taxon>
        <taxon>Oceanospirillales</taxon>
        <taxon>Halomonadaceae</taxon>
        <taxon>Halomonas</taxon>
    </lineage>
</organism>
<gene>
    <name evidence="16" type="primary">purB</name>
    <name evidence="16" type="ORF">EI547_13515</name>
</gene>
<dbReference type="RefSeq" id="WP_192538958.1">
    <property type="nucleotide sequence ID" value="NZ_RRZB01000035.1"/>
</dbReference>
<evidence type="ECO:0000256" key="9">
    <source>
        <dbReference type="ARBA" id="ARBA00025012"/>
    </source>
</evidence>
<dbReference type="PROSITE" id="PS00163">
    <property type="entry name" value="FUMARATE_LYASES"/>
    <property type="match status" value="1"/>
</dbReference>
<evidence type="ECO:0000256" key="5">
    <source>
        <dbReference type="ARBA" id="ARBA00017058"/>
    </source>
</evidence>
<dbReference type="InterPro" id="IPR022761">
    <property type="entry name" value="Fumarate_lyase_N"/>
</dbReference>
<dbReference type="Gene3D" id="1.10.275.10">
    <property type="entry name" value="Fumarase/aspartase (N-terminal domain)"/>
    <property type="match status" value="1"/>
</dbReference>
<comment type="similarity">
    <text evidence="3 13">Belongs to the lyase 1 family. Adenylosuccinate lyase subfamily.</text>
</comment>
<dbReference type="EC" id="4.3.2.2" evidence="4 12"/>
<evidence type="ECO:0000313" key="16">
    <source>
        <dbReference type="EMBL" id="MBE0464467.1"/>
    </source>
</evidence>
<evidence type="ECO:0000259" key="15">
    <source>
        <dbReference type="Pfam" id="PF08328"/>
    </source>
</evidence>
<dbReference type="NCBIfam" id="NF006764">
    <property type="entry name" value="PRK09285.1"/>
    <property type="match status" value="1"/>
</dbReference>
<comment type="pathway">
    <text evidence="1 13">Purine metabolism; IMP biosynthesis via de novo pathway; 5-amino-1-(5-phospho-D-ribosyl)imidazole-4-carboxamide from 5-amino-1-(5-phospho-D-ribosyl)imidazole-4-carboxylate: step 2/2.</text>
</comment>
<dbReference type="EMBL" id="RRZB01000035">
    <property type="protein sequence ID" value="MBE0464467.1"/>
    <property type="molecule type" value="Genomic_DNA"/>
</dbReference>
<dbReference type="SUPFAM" id="SSF48557">
    <property type="entry name" value="L-aspartase-like"/>
    <property type="match status" value="1"/>
</dbReference>
<dbReference type="InterPro" id="IPR013539">
    <property type="entry name" value="PurB_C"/>
</dbReference>
<protein>
    <recommendedName>
        <fullName evidence="5 12">Adenylosuccinate lyase</fullName>
        <shortName evidence="13">ASL</shortName>
        <ecNumber evidence="4 12">4.3.2.2</ecNumber>
    </recommendedName>
    <alternativeName>
        <fullName evidence="10 13">Adenylosuccinase</fullName>
    </alternativeName>
</protein>
<evidence type="ECO:0000256" key="6">
    <source>
        <dbReference type="ARBA" id="ARBA00022755"/>
    </source>
</evidence>
<comment type="catalytic activity">
    <reaction evidence="8">
        <text>(2S)-2-[5-amino-1-(5-phospho-beta-D-ribosyl)imidazole-4-carboxamido]succinate = 5-amino-1-(5-phospho-beta-D-ribosyl)imidazole-4-carboxamide + fumarate</text>
        <dbReference type="Rhea" id="RHEA:23920"/>
        <dbReference type="ChEBI" id="CHEBI:29806"/>
        <dbReference type="ChEBI" id="CHEBI:58443"/>
        <dbReference type="ChEBI" id="CHEBI:58475"/>
        <dbReference type="EC" id="4.3.2.2"/>
    </reaction>
    <physiologicalReaction direction="left-to-right" evidence="8">
        <dbReference type="Rhea" id="RHEA:23921"/>
    </physiologicalReaction>
</comment>
<dbReference type="Gene3D" id="1.20.200.10">
    <property type="entry name" value="Fumarase/aspartase (Central domain)"/>
    <property type="match status" value="1"/>
</dbReference>
<evidence type="ECO:0000256" key="3">
    <source>
        <dbReference type="ARBA" id="ARBA00008273"/>
    </source>
</evidence>
<dbReference type="NCBIfam" id="TIGR00928">
    <property type="entry name" value="purB"/>
    <property type="match status" value="1"/>
</dbReference>
<dbReference type="Gene3D" id="1.10.40.30">
    <property type="entry name" value="Fumarase/aspartase (C-terminal domain)"/>
    <property type="match status" value="1"/>
</dbReference>
<feature type="domain" description="Adenylosuccinate lyase PurB C-terminal" evidence="15">
    <location>
        <begin position="330"/>
        <end position="444"/>
    </location>
</feature>
<dbReference type="Proteomes" id="UP001645038">
    <property type="component" value="Unassembled WGS sequence"/>
</dbReference>
<feature type="domain" description="Fumarate lyase N-terminal" evidence="14">
    <location>
        <begin position="14"/>
        <end position="311"/>
    </location>
</feature>
<dbReference type="InterPro" id="IPR000362">
    <property type="entry name" value="Fumarate_lyase_fam"/>
</dbReference>
<dbReference type="InterPro" id="IPR024083">
    <property type="entry name" value="Fumarase/histidase_N"/>
</dbReference>
<comment type="function">
    <text evidence="9">Catalyzes two reactions in de novo purine nucleotide biosynthesis. Catalyzes the breakdown of 5-aminoimidazole- (N-succinylocarboxamide) ribotide (SAICAR or 2-[5-amino-1-(5-phospho-beta-D-ribosyl)imidazole-4-carboxamido]succinate) to 5-aminoimidazole-4-carboxamide ribotide (AICAR or 5-amino-1-(5-phospho-beta-D-ribosyl)imidazole-4-carboxamide) and fumarate, and of adenylosuccinate (ADS or N(6)-(1,2-dicarboxyethyl)-AMP) to adenosine monophosphate (AMP) and fumarate.</text>
</comment>
<dbReference type="InterPro" id="IPR020557">
    <property type="entry name" value="Fumarate_lyase_CS"/>
</dbReference>
<dbReference type="PANTHER" id="PTHR43411:SF1">
    <property type="entry name" value="ADENYLOSUCCINATE LYASE"/>
    <property type="match status" value="1"/>
</dbReference>
<dbReference type="InterPro" id="IPR008948">
    <property type="entry name" value="L-Aspartase-like"/>
</dbReference>
<evidence type="ECO:0000256" key="11">
    <source>
        <dbReference type="ARBA" id="ARBA00049115"/>
    </source>
</evidence>
<dbReference type="InterPro" id="IPR047136">
    <property type="entry name" value="PurB_bact"/>
</dbReference>
<evidence type="ECO:0000256" key="4">
    <source>
        <dbReference type="ARBA" id="ARBA00012339"/>
    </source>
</evidence>
<keyword evidence="17" id="KW-1185">Reference proteome</keyword>
<evidence type="ECO:0000256" key="2">
    <source>
        <dbReference type="ARBA" id="ARBA00004734"/>
    </source>
</evidence>
<evidence type="ECO:0000256" key="10">
    <source>
        <dbReference type="ARBA" id="ARBA00030717"/>
    </source>
</evidence>
<evidence type="ECO:0000256" key="7">
    <source>
        <dbReference type="ARBA" id="ARBA00023239"/>
    </source>
</evidence>
<accession>A0ABR9G0S3</accession>
<reference evidence="16 17" key="1">
    <citation type="submission" date="2020-07" db="EMBL/GenBank/DDBJ databases">
        <title>Halophilic bacteria isolated from french cheeses.</title>
        <authorList>
            <person name="Kothe C.I."/>
            <person name="Farah-Kraiem B."/>
            <person name="Renault P."/>
            <person name="Dridi B."/>
        </authorList>
    </citation>
    <scope>NUCLEOTIDE SEQUENCE [LARGE SCALE GENOMIC DNA]</scope>
    <source>
        <strain evidence="16 17">FME20</strain>
    </source>
</reference>
<evidence type="ECO:0000256" key="13">
    <source>
        <dbReference type="RuleBase" id="RU361172"/>
    </source>
</evidence>
<comment type="pathway">
    <text evidence="2 13">Purine metabolism; AMP biosynthesis via de novo pathway; AMP from IMP: step 2/2.</text>
</comment>
<evidence type="ECO:0000256" key="8">
    <source>
        <dbReference type="ARBA" id="ARBA00024477"/>
    </source>
</evidence>
<dbReference type="Pfam" id="PF08328">
    <property type="entry name" value="ASL_C"/>
    <property type="match status" value="1"/>
</dbReference>
<evidence type="ECO:0000313" key="17">
    <source>
        <dbReference type="Proteomes" id="UP001645038"/>
    </source>
</evidence>
<dbReference type="InterPro" id="IPR004769">
    <property type="entry name" value="Pur_lyase"/>
</dbReference>
<proteinExistence type="inferred from homology"/>
<sequence length="462" mass="51220">MQLSALTALSPVDGRYGSKASALREHFSEFGLIRARVIVEVRWLQRLAEHSQIVEVPPLSAGATAFLEQLISEFSLDDAERIKEIERTTNHDVKAVEYFLKEKIAGNAELNAVTEFIHFACTSEDINNLSYGVMLADGLQALLPTMHEVADEVAKLAIAHAAQPMLSRTHGQTASPTTLGKEMANVAYRLKRQLKQIERVEILGKINGAVGNYNAHLATYPEIDWEENARTFVEGLGLSFNPYTTQIEPHDYIAELFDAVCRFNTILIDFNRDVWGYISLGYFKQRTVAGEIGSSTMPHKVNPIDFENSEGNLGLANAVLSHLAQKLPISRWQRDLTDSTVLRNLGVGLAYGLIGYHAGLKGISKLEANPERLAEDLNNSWEVLAEPIQTVMRRYGIEKPYEKLKELTRGKRIDQAGFAAFIDTLELPADVKAELKDLSPASYIGNAQAQAEALTQRLGNLS</sequence>
<keyword evidence="6 13" id="KW-0658">Purine biosynthesis</keyword>
<comment type="caution">
    <text evidence="16">The sequence shown here is derived from an EMBL/GenBank/DDBJ whole genome shotgun (WGS) entry which is preliminary data.</text>
</comment>
<evidence type="ECO:0000259" key="14">
    <source>
        <dbReference type="Pfam" id="PF00206"/>
    </source>
</evidence>
<evidence type="ECO:0000256" key="1">
    <source>
        <dbReference type="ARBA" id="ARBA00004706"/>
    </source>
</evidence>
<dbReference type="Pfam" id="PF00206">
    <property type="entry name" value="Lyase_1"/>
    <property type="match status" value="1"/>
</dbReference>
<dbReference type="CDD" id="cd01598">
    <property type="entry name" value="PurB"/>
    <property type="match status" value="1"/>
</dbReference>
<name>A0ABR9G0S3_9GAMM</name>